<proteinExistence type="predicted"/>
<dbReference type="PANTHER" id="PTHR14226:SF25">
    <property type="entry name" value="PHOSPHOESTERASE"/>
    <property type="match status" value="1"/>
</dbReference>
<dbReference type="InterPro" id="IPR002641">
    <property type="entry name" value="PNPLA_dom"/>
</dbReference>
<dbReference type="InterPro" id="IPR045943">
    <property type="entry name" value="DUF6363"/>
</dbReference>
<evidence type="ECO:0000256" key="3">
    <source>
        <dbReference type="ARBA" id="ARBA00023098"/>
    </source>
</evidence>
<evidence type="ECO:0000256" key="4">
    <source>
        <dbReference type="PROSITE-ProRule" id="PRU01161"/>
    </source>
</evidence>
<evidence type="ECO:0000313" key="7">
    <source>
        <dbReference type="Proteomes" id="UP000036061"/>
    </source>
</evidence>
<sequence length="285" mass="32729">MEKVGLVLQGGGSRGIYTAGVLDYFMEQELYIPYVIAVSAGACNGAAYLARQCGLGKIYHTKYIHDPRYFHYKNLITKRSLFGMDFIFNEMPYKLEPFAFDRFREAKEQFVVVTTDCATGEAVYFTKDDCEDIFHVIRASCSLPFLSPKVTVNGRKLWDGGIVHPVPFMKSILDGNQKHIIVLTSSCPPGEWMRKLSRVERLFSRSTSLCQAFIRHFRIYCEAIEQVKEMQKEGRAFVIAPPAGTFLRGFERQEEKLEHYYRQGYQDARAQFSGLCTWLDLGRNK</sequence>
<dbReference type="Pfam" id="PF19890">
    <property type="entry name" value="DUF6363"/>
    <property type="match status" value="1"/>
</dbReference>
<dbReference type="AlphaFoldDB" id="A0A2Z4MGV7"/>
<feature type="active site" description="Proton acceptor" evidence="4">
    <location>
        <position position="159"/>
    </location>
</feature>
<keyword evidence="2 4" id="KW-0442">Lipid degradation</keyword>
<evidence type="ECO:0000256" key="1">
    <source>
        <dbReference type="ARBA" id="ARBA00022801"/>
    </source>
</evidence>
<evidence type="ECO:0000256" key="2">
    <source>
        <dbReference type="ARBA" id="ARBA00022963"/>
    </source>
</evidence>
<dbReference type="PROSITE" id="PS51635">
    <property type="entry name" value="PNPLA"/>
    <property type="match status" value="1"/>
</dbReference>
<evidence type="ECO:0000313" key="6">
    <source>
        <dbReference type="EMBL" id="AWX55633.1"/>
    </source>
</evidence>
<dbReference type="PANTHER" id="PTHR14226">
    <property type="entry name" value="NEUROPATHY TARGET ESTERASE/SWISS CHEESE D.MELANOGASTER"/>
    <property type="match status" value="1"/>
</dbReference>
<protein>
    <submittedName>
        <fullName evidence="6">Patatin family protein</fullName>
    </submittedName>
</protein>
<dbReference type="Proteomes" id="UP000036061">
    <property type="component" value="Chromosome"/>
</dbReference>
<dbReference type="InterPro" id="IPR016035">
    <property type="entry name" value="Acyl_Trfase/lysoPLipase"/>
</dbReference>
<dbReference type="InterPro" id="IPR050301">
    <property type="entry name" value="NTE"/>
</dbReference>
<dbReference type="InterPro" id="IPR037483">
    <property type="entry name" value="YjjU-like"/>
</dbReference>
<feature type="short sequence motif" description="DGA/G" evidence="4">
    <location>
        <begin position="159"/>
        <end position="161"/>
    </location>
</feature>
<dbReference type="Gene3D" id="3.40.1090.10">
    <property type="entry name" value="Cytosolic phospholipase A2 catalytic domain"/>
    <property type="match status" value="2"/>
</dbReference>
<reference evidence="6 7" key="1">
    <citation type="journal article" date="2015" name="Genome Announc.">
        <title>Draft Genome Sequence of Brevibacillus brevis DZQ7, a Plant Growth-Promoting Rhizobacterium with Broad-Spectrum Antimicrobial Activity.</title>
        <authorList>
            <person name="Hou Q."/>
            <person name="Wang C."/>
            <person name="Hou X."/>
            <person name="Xia Z."/>
            <person name="Ye J."/>
            <person name="Liu K."/>
            <person name="Liu H."/>
            <person name="Wang J."/>
            <person name="Guo H."/>
            <person name="Yu X."/>
            <person name="Yang Y."/>
            <person name="Du B."/>
            <person name="Ding Y."/>
        </authorList>
    </citation>
    <scope>NUCLEOTIDE SEQUENCE [LARGE SCALE GENOMIC DNA]</scope>
    <source>
        <strain evidence="6 7">DZQ7</strain>
    </source>
</reference>
<dbReference type="Pfam" id="PF01734">
    <property type="entry name" value="Patatin"/>
    <property type="match status" value="1"/>
</dbReference>
<accession>A0A2Z4MGV7</accession>
<gene>
    <name evidence="6" type="ORF">AB432_011550</name>
</gene>
<evidence type="ECO:0000259" key="5">
    <source>
        <dbReference type="PROSITE" id="PS51635"/>
    </source>
</evidence>
<keyword evidence="3 4" id="KW-0443">Lipid metabolism</keyword>
<dbReference type="GO" id="GO:0016042">
    <property type="term" value="P:lipid catabolic process"/>
    <property type="evidence" value="ECO:0007669"/>
    <property type="project" value="UniProtKB-UniRule"/>
</dbReference>
<dbReference type="EMBL" id="CP030117">
    <property type="protein sequence ID" value="AWX55633.1"/>
    <property type="molecule type" value="Genomic_DNA"/>
</dbReference>
<comment type="caution">
    <text evidence="4">Lacks conserved residue(s) required for the propagation of feature annotation.</text>
</comment>
<dbReference type="CDD" id="cd07208">
    <property type="entry name" value="Pat_hypo_Ecoli_yjju_like"/>
    <property type="match status" value="1"/>
</dbReference>
<keyword evidence="1 4" id="KW-0378">Hydrolase</keyword>
<organism evidence="6 7">
    <name type="scientific">Brevibacillus brevis</name>
    <name type="common">Bacillus brevis</name>
    <dbReference type="NCBI Taxonomy" id="1393"/>
    <lineage>
        <taxon>Bacteria</taxon>
        <taxon>Bacillati</taxon>
        <taxon>Bacillota</taxon>
        <taxon>Bacilli</taxon>
        <taxon>Bacillales</taxon>
        <taxon>Paenibacillaceae</taxon>
        <taxon>Brevibacillus</taxon>
    </lineage>
</organism>
<feature type="domain" description="PNPLA" evidence="5">
    <location>
        <begin position="6"/>
        <end position="172"/>
    </location>
</feature>
<dbReference type="GO" id="GO:0016787">
    <property type="term" value="F:hydrolase activity"/>
    <property type="evidence" value="ECO:0007669"/>
    <property type="project" value="UniProtKB-UniRule"/>
</dbReference>
<name>A0A2Z4MGV7_BREBE</name>
<feature type="short sequence motif" description="GXGXXG" evidence="4">
    <location>
        <begin position="10"/>
        <end position="15"/>
    </location>
</feature>
<dbReference type="SUPFAM" id="SSF52151">
    <property type="entry name" value="FabD/lysophospholipase-like"/>
    <property type="match status" value="1"/>
</dbReference>
<feature type="active site" description="Nucleophile" evidence="4">
    <location>
        <position position="39"/>
    </location>
</feature>